<keyword evidence="6" id="KW-0235">DNA replication</keyword>
<keyword evidence="8" id="KW-0238">DNA-binding</keyword>
<dbReference type="AlphaFoldDB" id="Q9TEH5"/>
<organism evidence="11">
    <name type="scientific">Morchella conica</name>
    <dbReference type="NCBI Taxonomy" id="5194"/>
    <lineage>
        <taxon>Eukaryota</taxon>
        <taxon>Fungi</taxon>
        <taxon>Dikarya</taxon>
        <taxon>Ascomycota</taxon>
        <taxon>Pezizomycotina</taxon>
        <taxon>Pezizomycetes</taxon>
        <taxon>Pezizales</taxon>
        <taxon>Morchellaceae</taxon>
        <taxon>Morchella</taxon>
    </lineage>
</organism>
<dbReference type="PANTHER" id="PTHR33568">
    <property type="entry name" value="DNA POLYMERASE"/>
    <property type="match status" value="1"/>
</dbReference>
<keyword evidence="11" id="KW-0496">Mitochondrion</keyword>
<dbReference type="SUPFAM" id="SSF53098">
    <property type="entry name" value="Ribonuclease H-like"/>
    <property type="match status" value="1"/>
</dbReference>
<evidence type="ECO:0000259" key="10">
    <source>
        <dbReference type="Pfam" id="PF03175"/>
    </source>
</evidence>
<evidence type="ECO:0000256" key="5">
    <source>
        <dbReference type="ARBA" id="ARBA00022695"/>
    </source>
</evidence>
<evidence type="ECO:0000256" key="2">
    <source>
        <dbReference type="ARBA" id="ARBA00012417"/>
    </source>
</evidence>
<dbReference type="Pfam" id="PF03175">
    <property type="entry name" value="DNA_pol_B_2"/>
    <property type="match status" value="1"/>
</dbReference>
<evidence type="ECO:0000256" key="8">
    <source>
        <dbReference type="ARBA" id="ARBA00023125"/>
    </source>
</evidence>
<dbReference type="Gene3D" id="3.30.420.10">
    <property type="entry name" value="Ribonuclease H-like superfamily/Ribonuclease H"/>
    <property type="match status" value="1"/>
</dbReference>
<dbReference type="Gene3D" id="3.90.1600.10">
    <property type="entry name" value="Palm domain of DNA polymerase"/>
    <property type="match status" value="1"/>
</dbReference>
<feature type="domain" description="DNA-directed DNA polymerase family B mitochondria/virus" evidence="10">
    <location>
        <begin position="307"/>
        <end position="757"/>
    </location>
</feature>
<evidence type="ECO:0000256" key="6">
    <source>
        <dbReference type="ARBA" id="ARBA00022705"/>
    </source>
</evidence>
<evidence type="ECO:0000256" key="7">
    <source>
        <dbReference type="ARBA" id="ARBA00022932"/>
    </source>
</evidence>
<dbReference type="GO" id="GO:0003677">
    <property type="term" value="F:DNA binding"/>
    <property type="evidence" value="ECO:0007669"/>
    <property type="project" value="UniProtKB-KW"/>
</dbReference>
<geneLocation type="plasmid" evidence="11">
    <name>Mitochondrial plasmid pMC3-2</name>
</geneLocation>
<reference evidence="11" key="2">
    <citation type="submission" date="1992-02" db="EMBL/GenBank/DDBJ databases">
        <authorList>
            <person name="Rohe M."/>
        </authorList>
    </citation>
    <scope>NUCLEOTIDE SEQUENCE</scope>
    <source>
        <strain evidence="11">No 3</strain>
        <plasmid evidence="11">Mitochondrial plasmid pMC3-2</plasmid>
    </source>
</reference>
<keyword evidence="7" id="KW-0239">DNA-directed DNA polymerase</keyword>
<dbReference type="GO" id="GO:0005739">
    <property type="term" value="C:mitochondrion"/>
    <property type="evidence" value="ECO:0007669"/>
    <property type="project" value="InterPro"/>
</dbReference>
<protein>
    <recommendedName>
        <fullName evidence="3">Probable DNA polymerase</fullName>
        <ecNumber evidence="2">2.7.7.7</ecNumber>
    </recommendedName>
</protein>
<dbReference type="EMBL" id="X63909">
    <property type="protein sequence ID" value="CAA45364.2"/>
    <property type="molecule type" value="Genomic_DNA"/>
</dbReference>
<dbReference type="InterPro" id="IPR036397">
    <property type="entry name" value="RNaseH_sf"/>
</dbReference>
<dbReference type="GO" id="GO:0000166">
    <property type="term" value="F:nucleotide binding"/>
    <property type="evidence" value="ECO:0007669"/>
    <property type="project" value="InterPro"/>
</dbReference>
<evidence type="ECO:0000256" key="9">
    <source>
        <dbReference type="ARBA" id="ARBA00049244"/>
    </source>
</evidence>
<evidence type="ECO:0000256" key="3">
    <source>
        <dbReference type="ARBA" id="ARBA00014385"/>
    </source>
</evidence>
<sequence length="901" mass="103828">MKPYGQQCISLSRQILVTNAIEPSTIVNFYKQRLEAIMLSYLGCEFEGEVIFRIIPISASPVVYKRITDSGLPGSKPCSESKPKHIKHGCSMNISGSSGVGIRSYSTVNTNLNNIPYTDTRSYNPNNVPGMSYIYLTPLTRYLTEYGRIILEGKLYDAYKDKGVLYQFNENITLLVHNHVDKKDDVEVRSVTVFNSGVYSFDYKDTFGSTSIFTRELSGVKSYICSNTKKVLYYNKPLYPLYIIPRNANIKQDKNISTFDIETYTTPSGISNHTLVDDITASQVNIKLIISQTIKRLWYNVINSFKRFIINLPGYIYVHNLTKFDAYFILKIIYDNFVVKPLYKDRTILQLDMTLKTFETNTKKCKNKRMVLKDSYLLLPESLKRLGTNFNTNIQKGYFPYDFVNENRLEYIGEIPNYQYFKNQLTQTEYDEIKNSPDSSKRDLKKETIKYLEQDIKTLCEVLIKFSDEIWEERENITKCSSLSGLAYLIFKTNYIKDSKLSMVKGVAHEIWEAYYGGRCEVSYPCIKTKSYDCNSIYPYCMLKDMPVENLFEVTIIILIIFRYVYAKIKTIGNTKYPFIPFRSETGLLFPLGSWEDWYFSEELKYAVKSGLYQVEVIHSYKYEAGVDIFKDYVEKYYGLNPVLEQVLWEEPTAKLLLNGLYGRFGMNPHTTQATIVASADLPTFILDNDVIDYFTIFVGYEWVTYTPKKFASDNIVRKENSPLTNFHAELEQSVQISIRITAYARICMAETIKHVTQYQKLKVFMTDTDCIWMNGSLSPGFVGTEIGKFKKEITAKEAYFPALKFYYAEDVDGNVVKKSKGINSSGLTKEDYISLGRGIPLNIQEPRFLRGFRSQDIHYGLHKATITGINKKRIPVYDNKGVAVDSKPLRVKDGVILTPK</sequence>
<keyword evidence="4" id="KW-0808">Transferase</keyword>
<reference evidence="11" key="1">
    <citation type="journal article" date="1991" name="Curr. Genet.">
        <title>The linear plasmid pMC3-2 from Morchella conica is structurally related to adenoviruses.</title>
        <authorList>
            <person name="Rohe M."/>
            <person name="Schrage K."/>
            <person name="Meinhardt F."/>
        </authorList>
    </citation>
    <scope>NUCLEOTIDE SEQUENCE</scope>
    <source>
        <strain evidence="11">No 3</strain>
        <plasmid evidence="11">Mitochondrial plasmid pMC3-2</plasmid>
    </source>
</reference>
<geneLocation type="mitochondrion" evidence="11"/>
<dbReference type="GO" id="GO:0006260">
    <property type="term" value="P:DNA replication"/>
    <property type="evidence" value="ECO:0007669"/>
    <property type="project" value="UniProtKB-KW"/>
</dbReference>
<dbReference type="PIRSF" id="PIRSF006517">
    <property type="entry name" value="DPol_mt_plasmid"/>
    <property type="match status" value="1"/>
</dbReference>
<dbReference type="InterPro" id="IPR015833">
    <property type="entry name" value="DNA-dir_DNA_pol_B_mt_lin_plsmd"/>
</dbReference>
<dbReference type="SUPFAM" id="SSF56672">
    <property type="entry name" value="DNA/RNA polymerases"/>
    <property type="match status" value="1"/>
</dbReference>
<name>Q9TEH5_9PEZI</name>
<evidence type="ECO:0000256" key="4">
    <source>
        <dbReference type="ARBA" id="ARBA00022679"/>
    </source>
</evidence>
<comment type="catalytic activity">
    <reaction evidence="9">
        <text>DNA(n) + a 2'-deoxyribonucleoside 5'-triphosphate = DNA(n+1) + diphosphate</text>
        <dbReference type="Rhea" id="RHEA:22508"/>
        <dbReference type="Rhea" id="RHEA-COMP:17339"/>
        <dbReference type="Rhea" id="RHEA-COMP:17340"/>
        <dbReference type="ChEBI" id="CHEBI:33019"/>
        <dbReference type="ChEBI" id="CHEBI:61560"/>
        <dbReference type="ChEBI" id="CHEBI:173112"/>
        <dbReference type="EC" id="2.7.7.7"/>
    </reaction>
</comment>
<accession>Q9TEH5</accession>
<keyword evidence="11" id="KW-0614">Plasmid</keyword>
<dbReference type="GO" id="GO:0003887">
    <property type="term" value="F:DNA-directed DNA polymerase activity"/>
    <property type="evidence" value="ECO:0007669"/>
    <property type="project" value="UniProtKB-KW"/>
</dbReference>
<dbReference type="InterPro" id="IPR043502">
    <property type="entry name" value="DNA/RNA_pol_sf"/>
</dbReference>
<comment type="similarity">
    <text evidence="1">Belongs to the DNA polymerase type-B family.</text>
</comment>
<dbReference type="Gene3D" id="1.10.287.690">
    <property type="entry name" value="Helix hairpin bin"/>
    <property type="match status" value="1"/>
</dbReference>
<dbReference type="InterPro" id="IPR023211">
    <property type="entry name" value="DNA_pol_palm_dom_sf"/>
</dbReference>
<proteinExistence type="inferred from homology"/>
<dbReference type="InterPro" id="IPR004868">
    <property type="entry name" value="DNA-dir_DNA_pol_B_mt/vir"/>
</dbReference>
<keyword evidence="5" id="KW-0548">Nucleotidyltransferase</keyword>
<evidence type="ECO:0000313" key="11">
    <source>
        <dbReference type="EMBL" id="CAA45364.2"/>
    </source>
</evidence>
<dbReference type="Gene3D" id="3.30.1770.10">
    <property type="entry name" value="TPR 1 domain of DNA polymerase"/>
    <property type="match status" value="1"/>
</dbReference>
<dbReference type="InterPro" id="IPR012337">
    <property type="entry name" value="RNaseH-like_sf"/>
</dbReference>
<dbReference type="EC" id="2.7.7.7" evidence="2"/>
<evidence type="ECO:0000256" key="1">
    <source>
        <dbReference type="ARBA" id="ARBA00005755"/>
    </source>
</evidence>
<dbReference type="PANTHER" id="PTHR33568:SF3">
    <property type="entry name" value="DNA-DIRECTED DNA POLYMERASE"/>
    <property type="match status" value="1"/>
</dbReference>